<feature type="region of interest" description="Disordered" evidence="1">
    <location>
        <begin position="1"/>
        <end position="56"/>
    </location>
</feature>
<feature type="compositionally biased region" description="Polar residues" evidence="1">
    <location>
        <begin position="44"/>
        <end position="54"/>
    </location>
</feature>
<gene>
    <name evidence="2" type="ORF">AVEN_40621_1</name>
</gene>
<dbReference type="AlphaFoldDB" id="A0A4Y2JAD9"/>
<feature type="region of interest" description="Disordered" evidence="1">
    <location>
        <begin position="661"/>
        <end position="961"/>
    </location>
</feature>
<feature type="region of interest" description="Disordered" evidence="1">
    <location>
        <begin position="173"/>
        <end position="208"/>
    </location>
</feature>
<comment type="caution">
    <text evidence="2">The sequence shown here is derived from an EMBL/GenBank/DDBJ whole genome shotgun (WGS) entry which is preliminary data.</text>
</comment>
<feature type="region of interest" description="Disordered" evidence="1">
    <location>
        <begin position="326"/>
        <end position="383"/>
    </location>
</feature>
<feature type="compositionally biased region" description="Polar residues" evidence="1">
    <location>
        <begin position="415"/>
        <end position="429"/>
    </location>
</feature>
<reference evidence="2 3" key="1">
    <citation type="journal article" date="2019" name="Sci. Rep.">
        <title>Orb-weaving spider Araneus ventricosus genome elucidates the spidroin gene catalogue.</title>
        <authorList>
            <person name="Kono N."/>
            <person name="Nakamura H."/>
            <person name="Ohtoshi R."/>
            <person name="Moran D.A.P."/>
            <person name="Shinohara A."/>
            <person name="Yoshida Y."/>
            <person name="Fujiwara M."/>
            <person name="Mori M."/>
            <person name="Tomita M."/>
            <person name="Arakawa K."/>
        </authorList>
    </citation>
    <scope>NUCLEOTIDE SEQUENCE [LARGE SCALE GENOMIC DNA]</scope>
</reference>
<dbReference type="EMBL" id="BGPR01003355">
    <property type="protein sequence ID" value="GBM87047.1"/>
    <property type="molecule type" value="Genomic_DNA"/>
</dbReference>
<feature type="compositionally biased region" description="Gly residues" evidence="1">
    <location>
        <begin position="725"/>
        <end position="739"/>
    </location>
</feature>
<feature type="compositionally biased region" description="Gly residues" evidence="1">
    <location>
        <begin position="909"/>
        <end position="922"/>
    </location>
</feature>
<organism evidence="2 3">
    <name type="scientific">Araneus ventricosus</name>
    <name type="common">Orbweaver spider</name>
    <name type="synonym">Epeira ventricosa</name>
    <dbReference type="NCBI Taxonomy" id="182803"/>
    <lineage>
        <taxon>Eukaryota</taxon>
        <taxon>Metazoa</taxon>
        <taxon>Ecdysozoa</taxon>
        <taxon>Arthropoda</taxon>
        <taxon>Chelicerata</taxon>
        <taxon>Arachnida</taxon>
        <taxon>Araneae</taxon>
        <taxon>Araneomorphae</taxon>
        <taxon>Entelegynae</taxon>
        <taxon>Araneoidea</taxon>
        <taxon>Araneidae</taxon>
        <taxon>Araneus</taxon>
    </lineage>
</organism>
<feature type="compositionally biased region" description="Polar residues" evidence="1">
    <location>
        <begin position="1"/>
        <end position="28"/>
    </location>
</feature>
<feature type="compositionally biased region" description="Polar residues" evidence="1">
    <location>
        <begin position="436"/>
        <end position="448"/>
    </location>
</feature>
<feature type="compositionally biased region" description="Low complexity" evidence="1">
    <location>
        <begin position="449"/>
        <end position="461"/>
    </location>
</feature>
<dbReference type="OrthoDB" id="10692130at2759"/>
<proteinExistence type="predicted"/>
<keyword evidence="3" id="KW-1185">Reference proteome</keyword>
<feature type="compositionally biased region" description="Polar residues" evidence="1">
    <location>
        <begin position="372"/>
        <end position="383"/>
    </location>
</feature>
<protein>
    <submittedName>
        <fullName evidence="2">Uncharacterized protein</fullName>
    </submittedName>
</protein>
<feature type="compositionally biased region" description="Low complexity" evidence="1">
    <location>
        <begin position="844"/>
        <end position="853"/>
    </location>
</feature>
<accession>A0A4Y2JAD9</accession>
<feature type="compositionally biased region" description="Polar residues" evidence="1">
    <location>
        <begin position="257"/>
        <end position="309"/>
    </location>
</feature>
<feature type="compositionally biased region" description="Low complexity" evidence="1">
    <location>
        <begin position="923"/>
        <end position="938"/>
    </location>
</feature>
<feature type="region of interest" description="Disordered" evidence="1">
    <location>
        <begin position="411"/>
        <end position="532"/>
    </location>
</feature>
<evidence type="ECO:0000313" key="3">
    <source>
        <dbReference type="Proteomes" id="UP000499080"/>
    </source>
</evidence>
<evidence type="ECO:0000313" key="2">
    <source>
        <dbReference type="EMBL" id="GBM87047.1"/>
    </source>
</evidence>
<evidence type="ECO:0000256" key="1">
    <source>
        <dbReference type="SAM" id="MobiDB-lite"/>
    </source>
</evidence>
<feature type="compositionally biased region" description="Low complexity" evidence="1">
    <location>
        <begin position="801"/>
        <end position="820"/>
    </location>
</feature>
<dbReference type="Proteomes" id="UP000499080">
    <property type="component" value="Unassembled WGS sequence"/>
</dbReference>
<name>A0A4Y2JAD9_ARAVE</name>
<feature type="compositionally biased region" description="Polar residues" evidence="1">
    <location>
        <begin position="186"/>
        <end position="196"/>
    </location>
</feature>
<feature type="compositionally biased region" description="Low complexity" evidence="1">
    <location>
        <begin position="951"/>
        <end position="961"/>
    </location>
</feature>
<feature type="region of interest" description="Disordered" evidence="1">
    <location>
        <begin position="226"/>
        <end position="309"/>
    </location>
</feature>
<feature type="compositionally biased region" description="Low complexity" evidence="1">
    <location>
        <begin position="558"/>
        <end position="596"/>
    </location>
</feature>
<sequence length="1081" mass="115253">MAPQQPGQPSSTNNSNDSHNLVGLQQASAPLRNHTRHTSHDLRSQPSQGTSSTIGIRHPCKFFQDQAESGYRLNGVKPGTTPERIIPGPDQPLDQEWHHTATWTTPRLQTQINLNAFQHPGYPIQVKLHHWNTPGIVTGPTQTISGTFPPGGTDHWYFPDPQVDQYRLRKQRNWEPPGSTHRDQTTKTGSPGQHQALSGAPEGRPSRVAAKQLAKIQPDLPKILSIASSSTPAPNAPGGSFTYRKPGQPLGPGGLLHSNQDKLNGSGSPQQTRSTNGSQRSLHSNHRTNFNGSGGFHSNQDSQRVQGALHSNQDNQWVREALHSNQDNHRVREAPQQPGKPMGPGGPGQHQDSHWVPGSPQPIGPGGSQSGRLSTATGPEALHNNQDNQWVQEVLHSQWVREALHSQLVRGSPLQPGTTSLGGFSTATRQLGPGSLHNNQDNHSMVQERSTSTTWTTLRSSGQTTQMIPQPGGHHHTNLTTSGTTPRHSHGPDHKPSLKSLLPPGGGSTPGTPRTRRKATVQSNQPNLAPHQARILVLTNRFKDNITYHPCGRTRKSLPQQPGQPLGPGNAPTTWTNHRSRTNNSNDSTTSWFSNSKTCTSGNYTRHSHGTDHKPSQVLLPPREDRHPVPFQTRRKASTGRTSQTWHHTRRNYWTRKVFTTNSGQPLGPGNAPQQPGQPIGPGQTTQMIPQPGGLPIIVKPAPPGTTPGIVTGPDHKPSQVLLPPGGGSTPGTLPGPGGKPVQVEPAKPGTTPGAITGPDQQLSKIILPTTPAGSGKAPQQPMGPSNAPLQPGQPMGPGVSPQQPRQPLGPGGSPQQPGQPLGPGGSPTANRSGRLHKPSRTWSGGSPQQPGQPMGPGGSPQPMGPGGSPQPMGPGGSPQRHRVQEALQQQPGQPMGPGGSPQQPGQPMGPGGSGQPMGPGGSPQLIGPGGSPQQPGQPMGPGGSVYNPQNPSNNGLGFPGLPNNQNLFQYLPNFENIFRQAVNNGNTRIPNLIQGVLQAKGQSPDTLDLREFIRNLSAVFGVMRYENPNLTYVELYIELMMETLIGTLEVIRASDPSCLVQPPTVDGIPKYVNAFYDILI</sequence>
<feature type="region of interest" description="Disordered" evidence="1">
    <location>
        <begin position="548"/>
        <end position="647"/>
    </location>
</feature>
<feature type="compositionally biased region" description="Low complexity" evidence="1">
    <location>
        <begin position="664"/>
        <end position="687"/>
    </location>
</feature>